<dbReference type="InterPro" id="IPR032635">
    <property type="entry name" value="Anti_2"/>
</dbReference>
<dbReference type="Pfam" id="PF16998">
    <property type="entry name" value="17kDa_Anti_2"/>
    <property type="match status" value="1"/>
</dbReference>
<proteinExistence type="predicted"/>
<reference evidence="2 3" key="1">
    <citation type="journal article" date="2015" name="Antonie Van Leeuwenhoek">
        <title>Oricola cellulosilytica gen. nov., sp. nov., a cellulose-degrading bacterium of the family Phyllobacteriaceae isolated from surface seashore water, and emended descriptions of Mesorhizobium loti and Phyllobacterium myrsinacearum.</title>
        <authorList>
            <person name="Hameed A."/>
            <person name="Shahina M."/>
            <person name="Lai W.A."/>
            <person name="Lin S.Y."/>
            <person name="Young L.S."/>
            <person name="Liu Y.C."/>
            <person name="Hsu Y.H."/>
            <person name="Young C.C."/>
        </authorList>
    </citation>
    <scope>NUCLEOTIDE SEQUENCE [LARGE SCALE GENOMIC DNA]</scope>
    <source>
        <strain evidence="2 3">KCTC 52183</strain>
    </source>
</reference>
<feature type="domain" description="Surface antigen" evidence="1">
    <location>
        <begin position="76"/>
        <end position="162"/>
    </location>
</feature>
<protein>
    <recommendedName>
        <fullName evidence="1">Surface antigen domain-containing protein</fullName>
    </recommendedName>
</protein>
<comment type="caution">
    <text evidence="2">The sequence shown here is derived from an EMBL/GenBank/DDBJ whole genome shotgun (WGS) entry which is preliminary data.</text>
</comment>
<name>A0A4R0PAX4_9HYPH</name>
<evidence type="ECO:0000313" key="3">
    <source>
        <dbReference type="Proteomes" id="UP000291301"/>
    </source>
</evidence>
<dbReference type="EMBL" id="SJST01000005">
    <property type="protein sequence ID" value="TCD13455.1"/>
    <property type="molecule type" value="Genomic_DNA"/>
</dbReference>
<organism evidence="2 3">
    <name type="scientific">Oricola cellulosilytica</name>
    <dbReference type="NCBI Taxonomy" id="1429082"/>
    <lineage>
        <taxon>Bacteria</taxon>
        <taxon>Pseudomonadati</taxon>
        <taxon>Pseudomonadota</taxon>
        <taxon>Alphaproteobacteria</taxon>
        <taxon>Hyphomicrobiales</taxon>
        <taxon>Ahrensiaceae</taxon>
        <taxon>Oricola</taxon>
    </lineage>
</organism>
<keyword evidence="3" id="KW-1185">Reference proteome</keyword>
<evidence type="ECO:0000313" key="2">
    <source>
        <dbReference type="EMBL" id="TCD13455.1"/>
    </source>
</evidence>
<sequence>MDGATQTTLADGCTVQRRGRALTCKGVLLLVIAVLGGCSMTGRGLEQAATGAVALAESPYVTRDPFVTADDAAGAERDRILDEDTIRNAVTSADLDAEGDSTLSWANASTGSSGDISGIEEREVARQICRKFSATREAYDGVTLYQGDLCLDRRTGWWTRILQPRSLEQVG</sequence>
<dbReference type="Proteomes" id="UP000291301">
    <property type="component" value="Unassembled WGS sequence"/>
</dbReference>
<gene>
    <name evidence="2" type="ORF">E0D97_13325</name>
</gene>
<evidence type="ECO:0000259" key="1">
    <source>
        <dbReference type="Pfam" id="PF16998"/>
    </source>
</evidence>
<accession>A0A4R0PAX4</accession>
<dbReference type="AlphaFoldDB" id="A0A4R0PAX4"/>